<evidence type="ECO:0000313" key="1">
    <source>
        <dbReference type="EMBL" id="CAH0543054.1"/>
    </source>
</evidence>
<accession>A0ABN8EBI2</accession>
<reference evidence="1" key="1">
    <citation type="submission" date="2021-11" db="EMBL/GenBank/DDBJ databases">
        <authorList>
            <person name="Rodrigo-Torres L."/>
            <person name="Arahal R. D."/>
            <person name="Lucena T."/>
        </authorList>
    </citation>
    <scope>NUCLEOTIDE SEQUENCE</scope>
    <source>
        <strain evidence="1">CECT 7928</strain>
    </source>
</reference>
<dbReference type="Proteomes" id="UP000838748">
    <property type="component" value="Unassembled WGS sequence"/>
</dbReference>
<organism evidence="1 2">
    <name type="scientific">Vibrio marisflavi CECT 7928</name>
    <dbReference type="NCBI Taxonomy" id="634439"/>
    <lineage>
        <taxon>Bacteria</taxon>
        <taxon>Pseudomonadati</taxon>
        <taxon>Pseudomonadota</taxon>
        <taxon>Gammaproteobacteria</taxon>
        <taxon>Vibrionales</taxon>
        <taxon>Vibrionaceae</taxon>
        <taxon>Vibrio</taxon>
    </lineage>
</organism>
<sequence length="273" mass="31351">MNIPPYPRPSSVNDVVHFRTPTVEDGLLFCELNEEQEEQNTTQFLNHIQNLDKQGGKLNDSLYWTGEDRRTALWWIFIATQELPTAAVSYECEHCKEEHYLDVNLAELANTATAVKALPKSEITCFIAGEQVSKIKVQPLNGAACEHIETLRNIRDQYAYQSIEWRKADTEMTLTELVHCLTFPNQPSDQDEALNWKLERIKGMALDTEFRTLYAQVESELRTMRHGIMTQYKDGRFLLVSNQKNCSAAVEAGEDQSKLLLLPFRHNDFIPTL</sequence>
<dbReference type="EMBL" id="CAKLDM010000004">
    <property type="protein sequence ID" value="CAH0543054.1"/>
    <property type="molecule type" value="Genomic_DNA"/>
</dbReference>
<proteinExistence type="predicted"/>
<gene>
    <name evidence="1" type="ORF">VMF7928_04379</name>
</gene>
<evidence type="ECO:0008006" key="3">
    <source>
        <dbReference type="Google" id="ProtNLM"/>
    </source>
</evidence>
<name>A0ABN8EBI2_9VIBR</name>
<evidence type="ECO:0000313" key="2">
    <source>
        <dbReference type="Proteomes" id="UP000838748"/>
    </source>
</evidence>
<protein>
    <recommendedName>
        <fullName evidence="3">PmgB</fullName>
    </recommendedName>
</protein>
<comment type="caution">
    <text evidence="1">The sequence shown here is derived from an EMBL/GenBank/DDBJ whole genome shotgun (WGS) entry which is preliminary data.</text>
</comment>
<dbReference type="RefSeq" id="WP_237363898.1">
    <property type="nucleotide sequence ID" value="NZ_CAKLDM010000004.1"/>
</dbReference>
<keyword evidence="2" id="KW-1185">Reference proteome</keyword>